<dbReference type="InterPro" id="IPR028082">
    <property type="entry name" value="Peripla_BP_I"/>
</dbReference>
<keyword evidence="4" id="KW-0813">Transport</keyword>
<evidence type="ECO:0000256" key="5">
    <source>
        <dbReference type="ARBA" id="ARBA00022692"/>
    </source>
</evidence>
<evidence type="ECO:0000313" key="19">
    <source>
        <dbReference type="Proteomes" id="UP000316621"/>
    </source>
</evidence>
<evidence type="ECO:0000256" key="16">
    <source>
        <dbReference type="SAM" id="Phobius"/>
    </source>
</evidence>
<comment type="similarity">
    <text evidence="2">Belongs to the glutamate-gated ion channel (TC 1.A.10.1) family.</text>
</comment>
<keyword evidence="9 16" id="KW-0472">Membrane</keyword>
<dbReference type="CDD" id="cd19990">
    <property type="entry name" value="PBP1_GABAb_receptor_plant"/>
    <property type="match status" value="1"/>
</dbReference>
<evidence type="ECO:0000256" key="10">
    <source>
        <dbReference type="ARBA" id="ARBA00023170"/>
    </source>
</evidence>
<dbReference type="CDD" id="cd13686">
    <property type="entry name" value="GluR_Plant"/>
    <property type="match status" value="1"/>
</dbReference>
<dbReference type="InterPro" id="IPR044440">
    <property type="entry name" value="GABAb_receptor_plant_PBP1"/>
</dbReference>
<dbReference type="PANTHER" id="PTHR34836:SF1">
    <property type="entry name" value="OS09G0428600 PROTEIN"/>
    <property type="match status" value="1"/>
</dbReference>
<feature type="transmembrane region" description="Helical" evidence="16">
    <location>
        <begin position="999"/>
        <end position="1020"/>
    </location>
</feature>
<keyword evidence="6" id="KW-0732">Signal</keyword>
<keyword evidence="7 16" id="KW-1133">Transmembrane helix</keyword>
<keyword evidence="13" id="KW-0407">Ion channel</keyword>
<evidence type="ECO:0000256" key="12">
    <source>
        <dbReference type="ARBA" id="ARBA00023286"/>
    </source>
</evidence>
<proteinExistence type="inferred from homology"/>
<dbReference type="Pfam" id="PF10613">
    <property type="entry name" value="Lig_chan-Glu_bd"/>
    <property type="match status" value="1"/>
</dbReference>
<dbReference type="InterPro" id="IPR019594">
    <property type="entry name" value="Glu/Gly-bd"/>
</dbReference>
<accession>A0A4Y7KQA4</accession>
<dbReference type="Pfam" id="PF00060">
    <property type="entry name" value="Lig_chan"/>
    <property type="match status" value="1"/>
</dbReference>
<dbReference type="SMART" id="SM00079">
    <property type="entry name" value="PBPe"/>
    <property type="match status" value="1"/>
</dbReference>
<evidence type="ECO:0000256" key="6">
    <source>
        <dbReference type="ARBA" id="ARBA00022729"/>
    </source>
</evidence>
<dbReference type="Gramene" id="RZC75544">
    <property type="protein sequence ID" value="RZC75544"/>
    <property type="gene ID" value="C5167_051026"/>
</dbReference>
<comment type="subunit">
    <text evidence="3">May form heteromers.</text>
</comment>
<dbReference type="Proteomes" id="UP000316621">
    <property type="component" value="Chromosome 8"/>
</dbReference>
<evidence type="ECO:0000256" key="9">
    <source>
        <dbReference type="ARBA" id="ARBA00023136"/>
    </source>
</evidence>
<evidence type="ECO:0000259" key="17">
    <source>
        <dbReference type="SMART" id="SM00079"/>
    </source>
</evidence>
<dbReference type="InterPro" id="IPR001828">
    <property type="entry name" value="ANF_lig-bd_rcpt"/>
</dbReference>
<evidence type="ECO:0000256" key="14">
    <source>
        <dbReference type="ARBA" id="ARBA00049638"/>
    </source>
</evidence>
<evidence type="ECO:0000256" key="3">
    <source>
        <dbReference type="ARBA" id="ARBA00011095"/>
    </source>
</evidence>
<comment type="subcellular location">
    <subcellularLocation>
        <location evidence="1">Membrane</location>
        <topology evidence="1">Multi-pass membrane protein</topology>
    </subcellularLocation>
</comment>
<dbReference type="Gene3D" id="3.40.50.2300">
    <property type="match status" value="3"/>
</dbReference>
<feature type="domain" description="Ionotropic glutamate receptor C-terminal" evidence="17">
    <location>
        <begin position="637"/>
        <end position="983"/>
    </location>
</feature>
<evidence type="ECO:0000256" key="8">
    <source>
        <dbReference type="ARBA" id="ARBA00023065"/>
    </source>
</evidence>
<evidence type="ECO:0000256" key="15">
    <source>
        <dbReference type="SAM" id="MobiDB-lite"/>
    </source>
</evidence>
<protein>
    <recommendedName>
        <fullName evidence="17">Ionotropic glutamate receptor C-terminal domain-containing protein</fullName>
    </recommendedName>
</protein>
<gene>
    <name evidence="18" type="ORF">C5167_051026</name>
</gene>
<evidence type="ECO:0000256" key="4">
    <source>
        <dbReference type="ARBA" id="ARBA00022448"/>
    </source>
</evidence>
<dbReference type="EMBL" id="CM010722">
    <property type="protein sequence ID" value="RZC75544.1"/>
    <property type="molecule type" value="Genomic_DNA"/>
</dbReference>
<dbReference type="Pfam" id="PF01094">
    <property type="entry name" value="ANF_receptor"/>
    <property type="match status" value="2"/>
</dbReference>
<dbReference type="FunFam" id="1.10.287.70:FF:000037">
    <property type="entry name" value="Glutamate receptor"/>
    <property type="match status" value="1"/>
</dbReference>
<dbReference type="FunFam" id="3.40.50.2300:FF:000310">
    <property type="entry name" value="Glutamate receptor"/>
    <property type="match status" value="1"/>
</dbReference>
<reference evidence="18 19" key="1">
    <citation type="journal article" date="2018" name="Science">
        <title>The opium poppy genome and morphinan production.</title>
        <authorList>
            <person name="Guo L."/>
            <person name="Winzer T."/>
            <person name="Yang X."/>
            <person name="Li Y."/>
            <person name="Ning Z."/>
            <person name="He Z."/>
            <person name="Teodor R."/>
            <person name="Lu Y."/>
            <person name="Bowser T.A."/>
            <person name="Graham I.A."/>
            <person name="Ye K."/>
        </authorList>
    </citation>
    <scope>NUCLEOTIDE SEQUENCE [LARGE SCALE GENOMIC DNA]</scope>
    <source>
        <strain evidence="19">cv. HN1</strain>
        <tissue evidence="18">Leaves</tissue>
    </source>
</reference>
<dbReference type="SUPFAM" id="SSF53822">
    <property type="entry name" value="Periplasmic binding protein-like I"/>
    <property type="match status" value="1"/>
</dbReference>
<dbReference type="PANTHER" id="PTHR34836">
    <property type="entry name" value="OS06G0188250 PROTEIN"/>
    <property type="match status" value="1"/>
</dbReference>
<sequence>MSESNTPDWFRIEHRELELDRGTSGEMVSISVSSPLIWLKALASISYGFEAWRDNGSAQLILMISAELKLSVDLGIACSTEFWMEKKLAQVCYVLGYFHGEIESKMSSLSNMALEKEILDHSNLAMSEETKRVRNVDDEVTDGCELLVEVVCRISTKEKSELLPEVDALSLSSFWKDFELNSSLQVKVQTRADCRHCGLKSAVVGIQVDTASISNEPTGNHELVVMGQNTAQVVEEFKVGVILDLNFTMAKVWLTSMNMALSDFYATTPHKRRLVFHVRDSNRDVLDASSAAIDLIKNVEVQAIIGPMASAQAIHMVPVGSRSQVPIISFSATSPSISLSQNPYFIRTTLEDSAQVNAIAAVVKAFGWRRVVPLYEDTEYGHGIIPYLVDALQNNANKGIHSAYGLALGLRIFEKAKEIGMMSKGYSWFITEGLGSHLSSFNSSAIDTMQGVIAIRPYIPMSKELSSFEVQWKRKFQKENPDIDWNLDILGIWAYDTVSALASAVEKLLSTSPRFSKQKTTLNTSDVTRLGVSQIGPEILQGISSINFKGLSGEFHVVDRQLQSKIFQILNVVGSGAREIGIWTPSDGIIRDISLVETTKSTYLTSNKDRLRPIIWPGDTTDIPKGWVTPTNENRLRIGVPVKQSFNEFVKVENNSGSYSGYDVTGYCVEVFKAAIDELPYAVLYDLIPFQDSTGKAGSYDDLVYQVNAQKYDAAVGDITITASRSELVDFTLPYAEGGVSMVVLVKKDMSKDTWIFLKPLEWKLWVTTGAFFFIIGAVIWILEHRVNREFRGGPHPLYQWGIMLSFSFSTLVFAQKERVLSSLGRFVIAIWLFVVLIITRSYTANLTSMLTIQRSDPTYTDAIELRDRRYNVGYQEGSFVFGILKGMGFHESNLIIFKSPKDFDDAFSNGTIVAAFEELPYIELLLAEYCSKYMTVGEIYQYDGLGFVFPKGSPLGPDISRKILSIREEGKTKNLKRASFKTQRSCSDRDPFASSNSLTLSSFWVLFLITGLCAAFAFYEYDENRMITYFECDPACSERNKAAVNGDQHAAETLDFGDSPPQIENSPSIMGYGDVTPQNGNFNTARRNSTTLNADDDIDIGYFTPTSEGDSTEFGNSTPGDNDSVSGVRNSTLHILMTQQVHRDFEEH</sequence>
<dbReference type="Gene3D" id="1.10.287.70">
    <property type="match status" value="1"/>
</dbReference>
<evidence type="ECO:0000256" key="7">
    <source>
        <dbReference type="ARBA" id="ARBA00022989"/>
    </source>
</evidence>
<keyword evidence="5 16" id="KW-0812">Transmembrane</keyword>
<evidence type="ECO:0000256" key="13">
    <source>
        <dbReference type="ARBA" id="ARBA00023303"/>
    </source>
</evidence>
<feature type="region of interest" description="Disordered" evidence="15">
    <location>
        <begin position="1107"/>
        <end position="1127"/>
    </location>
</feature>
<dbReference type="SUPFAM" id="SSF53850">
    <property type="entry name" value="Periplasmic binding protein-like II"/>
    <property type="match status" value="1"/>
</dbReference>
<dbReference type="Gene3D" id="3.40.190.10">
    <property type="entry name" value="Periplasmic binding protein-like II"/>
    <property type="match status" value="2"/>
</dbReference>
<evidence type="ECO:0000256" key="11">
    <source>
        <dbReference type="ARBA" id="ARBA00023180"/>
    </source>
</evidence>
<evidence type="ECO:0000256" key="2">
    <source>
        <dbReference type="ARBA" id="ARBA00008685"/>
    </source>
</evidence>
<dbReference type="FunFam" id="3.40.190.10:FF:000103">
    <property type="entry name" value="Glutamate receptor"/>
    <property type="match status" value="1"/>
</dbReference>
<feature type="transmembrane region" description="Helical" evidence="16">
    <location>
        <begin position="827"/>
        <end position="844"/>
    </location>
</feature>
<feature type="transmembrane region" description="Helical" evidence="16">
    <location>
        <begin position="765"/>
        <end position="783"/>
    </location>
</feature>
<dbReference type="AlphaFoldDB" id="A0A4Y7KQA4"/>
<name>A0A4Y7KQA4_PAPSO</name>
<keyword evidence="12" id="KW-1071">Ligand-gated ion channel</keyword>
<keyword evidence="19" id="KW-1185">Reference proteome</keyword>
<evidence type="ECO:0000256" key="1">
    <source>
        <dbReference type="ARBA" id="ARBA00004141"/>
    </source>
</evidence>
<keyword evidence="8" id="KW-0406">Ion transport</keyword>
<dbReference type="GO" id="GO:0016020">
    <property type="term" value="C:membrane"/>
    <property type="evidence" value="ECO:0007669"/>
    <property type="project" value="UniProtKB-SubCell"/>
</dbReference>
<comment type="function">
    <text evidence="14">Glutamate-gated receptor that probably acts as a non-selective cation channel. May be involved in light-signal transduction and calcium homeostasis via the regulation of calcium influx into cells.</text>
</comment>
<keyword evidence="11" id="KW-0325">Glycoprotein</keyword>
<dbReference type="GO" id="GO:0015276">
    <property type="term" value="F:ligand-gated monoatomic ion channel activity"/>
    <property type="evidence" value="ECO:0007669"/>
    <property type="project" value="InterPro"/>
</dbReference>
<evidence type="ECO:0000313" key="18">
    <source>
        <dbReference type="EMBL" id="RZC75544.1"/>
    </source>
</evidence>
<dbReference type="InterPro" id="IPR001320">
    <property type="entry name" value="Iontro_rcpt_C"/>
</dbReference>
<organism evidence="18 19">
    <name type="scientific">Papaver somniferum</name>
    <name type="common">Opium poppy</name>
    <dbReference type="NCBI Taxonomy" id="3469"/>
    <lineage>
        <taxon>Eukaryota</taxon>
        <taxon>Viridiplantae</taxon>
        <taxon>Streptophyta</taxon>
        <taxon>Embryophyta</taxon>
        <taxon>Tracheophyta</taxon>
        <taxon>Spermatophyta</taxon>
        <taxon>Magnoliopsida</taxon>
        <taxon>Ranunculales</taxon>
        <taxon>Papaveraceae</taxon>
        <taxon>Papaveroideae</taxon>
        <taxon>Papaver</taxon>
    </lineage>
</organism>
<dbReference type="InterPro" id="IPR015683">
    <property type="entry name" value="Ionotropic_Glu_rcpt"/>
</dbReference>
<keyword evidence="10" id="KW-0675">Receptor</keyword>